<dbReference type="PANTHER" id="PTHR10012:SF5">
    <property type="entry name" value="SERINE_THREONINE-PROTEIN PHOSPHATASE 2A ACTIVATOR 2"/>
    <property type="match status" value="1"/>
</dbReference>
<dbReference type="PIRSF" id="PIRSF016325">
    <property type="entry name" value="Phstyr_phstse_ac"/>
    <property type="match status" value="1"/>
</dbReference>
<comment type="similarity">
    <text evidence="3 8">Belongs to the PTPA-type PPIase family.</text>
</comment>
<dbReference type="EMBL" id="JAACJP010000039">
    <property type="protein sequence ID" value="KAF5373451.1"/>
    <property type="molecule type" value="Genomic_DNA"/>
</dbReference>
<keyword evidence="11" id="KW-1185">Reference proteome</keyword>
<evidence type="ECO:0000256" key="4">
    <source>
        <dbReference type="ARBA" id="ARBA00022490"/>
    </source>
</evidence>
<gene>
    <name evidence="10" type="ORF">D9615_009444</name>
</gene>
<evidence type="ECO:0000256" key="3">
    <source>
        <dbReference type="ARBA" id="ARBA00011019"/>
    </source>
</evidence>
<dbReference type="Gene3D" id="1.20.120.1150">
    <property type="match status" value="1"/>
</dbReference>
<dbReference type="GO" id="GO:0008160">
    <property type="term" value="F:protein tyrosine phosphatase activator activity"/>
    <property type="evidence" value="ECO:0007669"/>
    <property type="project" value="TreeGrafter"/>
</dbReference>
<dbReference type="GO" id="GO:0005634">
    <property type="term" value="C:nucleus"/>
    <property type="evidence" value="ECO:0007669"/>
    <property type="project" value="TreeGrafter"/>
</dbReference>
<keyword evidence="5 8" id="KW-0697">Rotamase</keyword>
<dbReference type="AlphaFoldDB" id="A0A8H5GYK3"/>
<evidence type="ECO:0000256" key="6">
    <source>
        <dbReference type="ARBA" id="ARBA00023235"/>
    </source>
</evidence>
<dbReference type="SUPFAM" id="SSF140984">
    <property type="entry name" value="PTPA-like"/>
    <property type="match status" value="1"/>
</dbReference>
<evidence type="ECO:0000256" key="7">
    <source>
        <dbReference type="ARBA" id="ARBA00025287"/>
    </source>
</evidence>
<evidence type="ECO:0000256" key="1">
    <source>
        <dbReference type="ARBA" id="ARBA00000971"/>
    </source>
</evidence>
<keyword evidence="6 8" id="KW-0413">Isomerase</keyword>
<keyword evidence="4 8" id="KW-0963">Cytoplasm</keyword>
<evidence type="ECO:0000256" key="5">
    <source>
        <dbReference type="ARBA" id="ARBA00023110"/>
    </source>
</evidence>
<evidence type="ECO:0000256" key="9">
    <source>
        <dbReference type="SAM" id="MobiDB-lite"/>
    </source>
</evidence>
<organism evidence="10 11">
    <name type="scientific">Tricholomella constricta</name>
    <dbReference type="NCBI Taxonomy" id="117010"/>
    <lineage>
        <taxon>Eukaryota</taxon>
        <taxon>Fungi</taxon>
        <taxon>Dikarya</taxon>
        <taxon>Basidiomycota</taxon>
        <taxon>Agaricomycotina</taxon>
        <taxon>Agaricomycetes</taxon>
        <taxon>Agaricomycetidae</taxon>
        <taxon>Agaricales</taxon>
        <taxon>Tricholomatineae</taxon>
        <taxon>Lyophyllaceae</taxon>
        <taxon>Tricholomella</taxon>
    </lineage>
</organism>
<dbReference type="Proteomes" id="UP000565441">
    <property type="component" value="Unassembled WGS sequence"/>
</dbReference>
<name>A0A8H5GYK3_9AGAR</name>
<dbReference type="Pfam" id="PF03095">
    <property type="entry name" value="PTPA"/>
    <property type="match status" value="1"/>
</dbReference>
<comment type="catalytic activity">
    <reaction evidence="1 8">
        <text>[protein]-peptidylproline (omega=180) = [protein]-peptidylproline (omega=0)</text>
        <dbReference type="Rhea" id="RHEA:16237"/>
        <dbReference type="Rhea" id="RHEA-COMP:10747"/>
        <dbReference type="Rhea" id="RHEA-COMP:10748"/>
        <dbReference type="ChEBI" id="CHEBI:83833"/>
        <dbReference type="ChEBI" id="CHEBI:83834"/>
        <dbReference type="EC" id="5.2.1.8"/>
    </reaction>
</comment>
<evidence type="ECO:0000256" key="8">
    <source>
        <dbReference type="RuleBase" id="RU361210"/>
    </source>
</evidence>
<comment type="caution">
    <text evidence="10">The sequence shown here is derived from an EMBL/GenBank/DDBJ whole genome shotgun (WGS) entry which is preliminary data.</text>
</comment>
<dbReference type="GO" id="GO:0003755">
    <property type="term" value="F:peptidyl-prolyl cis-trans isomerase activity"/>
    <property type="evidence" value="ECO:0007669"/>
    <property type="project" value="UniProtKB-KW"/>
</dbReference>
<dbReference type="PANTHER" id="PTHR10012">
    <property type="entry name" value="SERINE/THREONINE-PROTEIN PHOSPHATASE 2A REGULATORY SUBUNIT B"/>
    <property type="match status" value="1"/>
</dbReference>
<evidence type="ECO:0000313" key="11">
    <source>
        <dbReference type="Proteomes" id="UP000565441"/>
    </source>
</evidence>
<comment type="function">
    <text evidence="7">PPIases accelerate the folding of proteins. It catalyzes the cis-trans isomerization of proline imidic peptide bonds in oligopeptides. Acts as a regulatory subunit for PP2A-like phosphatases modulating their activity or substrate specificity, probably by inducing a conformational change in the catalytic subunit, a direct target of the PPIase. Can reactivate inactive phosphatase PP2A-phosphatase methylesterase complexes (PP2Ai) in presence of ATP and Mg(2+) by dissociating the inactive form from the complex.</text>
</comment>
<feature type="region of interest" description="Disordered" evidence="9">
    <location>
        <begin position="362"/>
        <end position="381"/>
    </location>
</feature>
<evidence type="ECO:0000256" key="2">
    <source>
        <dbReference type="ARBA" id="ARBA00004496"/>
    </source>
</evidence>
<dbReference type="CDD" id="cd04087">
    <property type="entry name" value="PTPA"/>
    <property type="match status" value="1"/>
</dbReference>
<accession>A0A8H5GYK3</accession>
<sequence length="381" mass="42153">MAFRAPEKAILLPDQLASFQTSKTHAELVHFIEALNGAVVGVKLTDECPESPGVKMLLGILDRVEQIAKDTPPVENSASRFGNPAFRTFYDRVSEVSPALHAALPHLPGEAVGEVCVYFNEAWGSRTRIDYGSGMELNFLCWLICLERLGVTTEEDRKALVIRVFWRYIEVMRILQSTYWLEPAGSHGVWGLDDYHFLPFLFGAAQLKGHKYIRPKAIHDADVVDEYSKHYIYFACIKFINSIKTASLRWHSPMLDDISAVKTWDKVNSGMIKMYLAEVLGKLPVMQHFLFGSILPYDGPLPSTTEVEDDDANCGHAHGHGHGHGHAVPKAGVRPADMGWGDCCGIAVPSVFAAAKSEQQKMKQPGLRLGGGPGIRPVPFD</sequence>
<reference evidence="10 11" key="1">
    <citation type="journal article" date="2020" name="ISME J.">
        <title>Uncovering the hidden diversity of litter-decomposition mechanisms in mushroom-forming fungi.</title>
        <authorList>
            <person name="Floudas D."/>
            <person name="Bentzer J."/>
            <person name="Ahren D."/>
            <person name="Johansson T."/>
            <person name="Persson P."/>
            <person name="Tunlid A."/>
        </authorList>
    </citation>
    <scope>NUCLEOTIDE SEQUENCE [LARGE SCALE GENOMIC DNA]</scope>
    <source>
        <strain evidence="10 11">CBS 661.87</strain>
    </source>
</reference>
<evidence type="ECO:0000313" key="10">
    <source>
        <dbReference type="EMBL" id="KAF5373451.1"/>
    </source>
</evidence>
<dbReference type="GO" id="GO:0007052">
    <property type="term" value="P:mitotic spindle organization"/>
    <property type="evidence" value="ECO:0007669"/>
    <property type="project" value="TreeGrafter"/>
</dbReference>
<dbReference type="FunFam" id="1.20.120.1150:FF:000002">
    <property type="entry name" value="Serine/threonine-protein phosphatase 2A activator"/>
    <property type="match status" value="1"/>
</dbReference>
<dbReference type="GO" id="GO:0000159">
    <property type="term" value="C:protein phosphatase type 2A complex"/>
    <property type="evidence" value="ECO:0007669"/>
    <property type="project" value="TreeGrafter"/>
</dbReference>
<dbReference type="OrthoDB" id="16120at2759"/>
<protein>
    <recommendedName>
        <fullName evidence="8">Serine/threonine-protein phosphatase 2A activator</fullName>
        <ecNumber evidence="8">5.2.1.8</ecNumber>
    </recommendedName>
    <alternativeName>
        <fullName evidence="8">Phosphotyrosyl phosphatase activator</fullName>
    </alternativeName>
</protein>
<dbReference type="GO" id="GO:0005737">
    <property type="term" value="C:cytoplasm"/>
    <property type="evidence" value="ECO:0007669"/>
    <property type="project" value="UniProtKB-SubCell"/>
</dbReference>
<dbReference type="InterPro" id="IPR004327">
    <property type="entry name" value="Phstyr_phstse_ac"/>
</dbReference>
<comment type="subcellular location">
    <subcellularLocation>
        <location evidence="2 8">Cytoplasm</location>
    </subcellularLocation>
</comment>
<dbReference type="EC" id="5.2.1.8" evidence="8"/>
<proteinExistence type="inferred from homology"/>
<dbReference type="InterPro" id="IPR037218">
    <property type="entry name" value="PTPA_sf"/>
</dbReference>
<dbReference type="InterPro" id="IPR043170">
    <property type="entry name" value="PTPA_C_lid"/>
</dbReference>